<accession>A0ABV7EAE8</accession>
<proteinExistence type="predicted"/>
<keyword evidence="2" id="KW-1185">Reference proteome</keyword>
<dbReference type="EMBL" id="JBHRSU010000001">
    <property type="protein sequence ID" value="MFC3099683.1"/>
    <property type="molecule type" value="Genomic_DNA"/>
</dbReference>
<evidence type="ECO:0008006" key="3">
    <source>
        <dbReference type="Google" id="ProtNLM"/>
    </source>
</evidence>
<evidence type="ECO:0000313" key="1">
    <source>
        <dbReference type="EMBL" id="MFC3099683.1"/>
    </source>
</evidence>
<comment type="caution">
    <text evidence="1">The sequence shown here is derived from an EMBL/GenBank/DDBJ whole genome shotgun (WGS) entry which is preliminary data.</text>
</comment>
<dbReference type="RefSeq" id="WP_336917084.1">
    <property type="nucleotide sequence ID" value="NZ_JBANRN010000001.1"/>
</dbReference>
<gene>
    <name evidence="1" type="ORF">ACFODK_02115</name>
</gene>
<sequence>MSMGTFPALIALLPAMVGPLPLEEGAGRVMLALCGGGSIALQIDGEEGRLPGPAMTPCCAKGCRNSEKRGKRATDGDN</sequence>
<evidence type="ECO:0000313" key="2">
    <source>
        <dbReference type="Proteomes" id="UP001595378"/>
    </source>
</evidence>
<reference evidence="2" key="1">
    <citation type="journal article" date="2019" name="Int. J. Syst. Evol. Microbiol.">
        <title>The Global Catalogue of Microorganisms (GCM) 10K type strain sequencing project: providing services to taxonomists for standard genome sequencing and annotation.</title>
        <authorList>
            <consortium name="The Broad Institute Genomics Platform"/>
            <consortium name="The Broad Institute Genome Sequencing Center for Infectious Disease"/>
            <person name="Wu L."/>
            <person name="Ma J."/>
        </authorList>
    </citation>
    <scope>NUCLEOTIDE SEQUENCE [LARGE SCALE GENOMIC DNA]</scope>
    <source>
        <strain evidence="2">KCTC 52606</strain>
    </source>
</reference>
<organism evidence="1 2">
    <name type="scientific">Alteraurantiacibacter lauratis</name>
    <dbReference type="NCBI Taxonomy" id="2054627"/>
    <lineage>
        <taxon>Bacteria</taxon>
        <taxon>Pseudomonadati</taxon>
        <taxon>Pseudomonadota</taxon>
        <taxon>Alphaproteobacteria</taxon>
        <taxon>Sphingomonadales</taxon>
        <taxon>Erythrobacteraceae</taxon>
        <taxon>Alteraurantiacibacter</taxon>
    </lineage>
</organism>
<name>A0ABV7EAE8_9SPHN</name>
<protein>
    <recommendedName>
        <fullName evidence="3">Secreted protein</fullName>
    </recommendedName>
</protein>
<dbReference type="Proteomes" id="UP001595378">
    <property type="component" value="Unassembled WGS sequence"/>
</dbReference>